<evidence type="ECO:0000313" key="2">
    <source>
        <dbReference type="EMBL" id="MBB5597747.1"/>
    </source>
</evidence>
<comment type="caution">
    <text evidence="2">The sequence shown here is derived from an EMBL/GenBank/DDBJ whole genome shotgun (WGS) entry which is preliminary data.</text>
</comment>
<dbReference type="EMBL" id="JACHBL010000001">
    <property type="protein sequence ID" value="MBB5597747.1"/>
    <property type="molecule type" value="Genomic_DNA"/>
</dbReference>
<keyword evidence="3" id="KW-1185">Reference proteome</keyword>
<evidence type="ECO:0000256" key="1">
    <source>
        <dbReference type="SAM" id="MobiDB-lite"/>
    </source>
</evidence>
<proteinExistence type="predicted"/>
<evidence type="ECO:0000313" key="3">
    <source>
        <dbReference type="Proteomes" id="UP000523863"/>
    </source>
</evidence>
<dbReference type="Proteomes" id="UP000523863">
    <property type="component" value="Unassembled WGS sequence"/>
</dbReference>
<name>A0A7W8YAB6_9MICC</name>
<accession>A0A7W8YAB6</accession>
<organism evidence="2 3">
    <name type="scientific">Neomicrococcus lactis</name>
    <dbReference type="NCBI Taxonomy" id="732241"/>
    <lineage>
        <taxon>Bacteria</taxon>
        <taxon>Bacillati</taxon>
        <taxon>Actinomycetota</taxon>
        <taxon>Actinomycetes</taxon>
        <taxon>Micrococcales</taxon>
        <taxon>Micrococcaceae</taxon>
        <taxon>Neomicrococcus</taxon>
    </lineage>
</organism>
<protein>
    <submittedName>
        <fullName evidence="2">Uncharacterized protein</fullName>
    </submittedName>
</protein>
<dbReference type="AlphaFoldDB" id="A0A7W8YAB6"/>
<gene>
    <name evidence="2" type="ORF">BKA12_000827</name>
</gene>
<feature type="region of interest" description="Disordered" evidence="1">
    <location>
        <begin position="19"/>
        <end position="41"/>
    </location>
</feature>
<sequence length="41" mass="3983">MMLIGLRLLGEATLGSVASRTDGPGPVVGGSGAPGERCEGI</sequence>
<reference evidence="2 3" key="1">
    <citation type="submission" date="2020-08" db="EMBL/GenBank/DDBJ databases">
        <title>Sequencing the genomes of 1000 actinobacteria strains.</title>
        <authorList>
            <person name="Klenk H.-P."/>
        </authorList>
    </citation>
    <scope>NUCLEOTIDE SEQUENCE [LARGE SCALE GENOMIC DNA]</scope>
    <source>
        <strain evidence="2 3">DSM 23694</strain>
    </source>
</reference>